<evidence type="ECO:0000256" key="1">
    <source>
        <dbReference type="SAM" id="MobiDB-lite"/>
    </source>
</evidence>
<dbReference type="EMBL" id="CP111027">
    <property type="protein sequence ID" value="WAR29411.1"/>
    <property type="molecule type" value="Genomic_DNA"/>
</dbReference>
<feature type="compositionally biased region" description="Basic residues" evidence="1">
    <location>
        <begin position="334"/>
        <end position="343"/>
    </location>
</feature>
<gene>
    <name evidence="3" type="ORF">MAR_002979</name>
</gene>
<name>A0ABY7GDZ3_MYAAR</name>
<feature type="compositionally biased region" description="Low complexity" evidence="1">
    <location>
        <begin position="194"/>
        <end position="204"/>
    </location>
</feature>
<evidence type="ECO:0000313" key="3">
    <source>
        <dbReference type="EMBL" id="WAR29411.1"/>
    </source>
</evidence>
<dbReference type="Proteomes" id="UP001164746">
    <property type="component" value="Chromosome 16"/>
</dbReference>
<evidence type="ECO:0000313" key="4">
    <source>
        <dbReference type="Proteomes" id="UP001164746"/>
    </source>
</evidence>
<keyword evidence="2" id="KW-0812">Transmembrane</keyword>
<keyword evidence="2" id="KW-0472">Membrane</keyword>
<feature type="transmembrane region" description="Helical" evidence="2">
    <location>
        <begin position="111"/>
        <end position="132"/>
    </location>
</feature>
<organism evidence="3 4">
    <name type="scientific">Mya arenaria</name>
    <name type="common">Soft-shell clam</name>
    <dbReference type="NCBI Taxonomy" id="6604"/>
    <lineage>
        <taxon>Eukaryota</taxon>
        <taxon>Metazoa</taxon>
        <taxon>Spiralia</taxon>
        <taxon>Lophotrochozoa</taxon>
        <taxon>Mollusca</taxon>
        <taxon>Bivalvia</taxon>
        <taxon>Autobranchia</taxon>
        <taxon>Heteroconchia</taxon>
        <taxon>Euheterodonta</taxon>
        <taxon>Imparidentia</taxon>
        <taxon>Neoheterodontei</taxon>
        <taxon>Myida</taxon>
        <taxon>Myoidea</taxon>
        <taxon>Myidae</taxon>
        <taxon>Mya</taxon>
    </lineage>
</organism>
<proteinExistence type="predicted"/>
<keyword evidence="2" id="KW-1133">Transmembrane helix</keyword>
<feature type="region of interest" description="Disordered" evidence="1">
    <location>
        <begin position="274"/>
        <end position="355"/>
    </location>
</feature>
<keyword evidence="4" id="KW-1185">Reference proteome</keyword>
<protein>
    <submittedName>
        <fullName evidence="3">Uncharacterized protein</fullName>
    </submittedName>
</protein>
<accession>A0ABY7GDZ3</accession>
<evidence type="ECO:0000256" key="2">
    <source>
        <dbReference type="SAM" id="Phobius"/>
    </source>
</evidence>
<feature type="compositionally biased region" description="Basic and acidic residues" evidence="1">
    <location>
        <begin position="313"/>
        <end position="326"/>
    </location>
</feature>
<feature type="compositionally biased region" description="Polar residues" evidence="1">
    <location>
        <begin position="205"/>
        <end position="222"/>
    </location>
</feature>
<reference evidence="3" key="1">
    <citation type="submission" date="2022-11" db="EMBL/GenBank/DDBJ databases">
        <title>Centuries of genome instability and evolution in soft-shell clam transmissible cancer (bioRxiv).</title>
        <authorList>
            <person name="Hart S.F.M."/>
            <person name="Yonemitsu M.A."/>
            <person name="Giersch R.M."/>
            <person name="Beal B.F."/>
            <person name="Arriagada G."/>
            <person name="Davis B.W."/>
            <person name="Ostrander E.A."/>
            <person name="Goff S.P."/>
            <person name="Metzger M.J."/>
        </authorList>
    </citation>
    <scope>NUCLEOTIDE SEQUENCE</scope>
    <source>
        <strain evidence="3">MELC-2E11</strain>
        <tissue evidence="3">Siphon/mantle</tissue>
    </source>
</reference>
<feature type="compositionally biased region" description="Basic and acidic residues" evidence="1">
    <location>
        <begin position="223"/>
        <end position="233"/>
    </location>
</feature>
<feature type="compositionally biased region" description="Polar residues" evidence="1">
    <location>
        <begin position="274"/>
        <end position="302"/>
    </location>
</feature>
<sequence length="355" mass="38803">MAIISLKLGTSTETVGSEFVTSGSWRPNDSFVAQSAERNDTLKEQFTNISDIFERNNSLSDLTSQSVKHLQEITTKLFNFDKSANINTTKEVTFYPDEVTSQIVIGTAEKVIIGAGVIVLVLAVVGIILRMLGPYCRSRDSEVIEDPEDIGTIETLPVKLSVSSGLDCLASSDSSGIGSAQSQDCSNSTGSTPISDWSSISSDINKSAENQSTSEISDQSMSGKDKTNKKTKENLLSVPRVYNGRLEPARFSDSYRGRWDEQWDPLGYAPPGSLSYQSHPSESRLSINSLPSMTLSNTSSNPGGAEFPIPPRDLVKQLHQDKEKRYPTNTKTHQTAKKGKHVRLSPPCDRKSSDR</sequence>
<feature type="region of interest" description="Disordered" evidence="1">
    <location>
        <begin position="178"/>
        <end position="236"/>
    </location>
</feature>